<dbReference type="HOGENOM" id="CLU_000384_32_2_1"/>
<evidence type="ECO:0000313" key="1">
    <source>
        <dbReference type="EMBL" id="ETW82087.1"/>
    </source>
</evidence>
<protein>
    <submittedName>
        <fullName evidence="1">Uncharacterized protein</fullName>
    </submittedName>
</protein>
<sequence length="74" mass="8839">VRKHNFPAYLLSYPIHVWNIDNMVNKVGLIYFGLDTNLMGRIHTECVHHFITNLGKNDIFLGKNWLKYHNPFIW</sequence>
<dbReference type="AlphaFoldDB" id="W4K8C7"/>
<name>W4K8C7_HETIT</name>
<accession>W4K8C7</accession>
<keyword evidence="2" id="KW-1185">Reference proteome</keyword>
<proteinExistence type="predicted"/>
<dbReference type="Proteomes" id="UP000030671">
    <property type="component" value="Unassembled WGS sequence"/>
</dbReference>
<dbReference type="GeneID" id="20677193"/>
<gene>
    <name evidence="1" type="ORF">HETIRDRAFT_46477</name>
</gene>
<reference evidence="1 2" key="1">
    <citation type="journal article" date="2012" name="New Phytol.">
        <title>Insight into trade-off between wood decay and parasitism from the genome of a fungal forest pathogen.</title>
        <authorList>
            <person name="Olson A."/>
            <person name="Aerts A."/>
            <person name="Asiegbu F."/>
            <person name="Belbahri L."/>
            <person name="Bouzid O."/>
            <person name="Broberg A."/>
            <person name="Canback B."/>
            <person name="Coutinho P.M."/>
            <person name="Cullen D."/>
            <person name="Dalman K."/>
            <person name="Deflorio G."/>
            <person name="van Diepen L.T."/>
            <person name="Dunand C."/>
            <person name="Duplessis S."/>
            <person name="Durling M."/>
            <person name="Gonthier P."/>
            <person name="Grimwood J."/>
            <person name="Fossdal C.G."/>
            <person name="Hansson D."/>
            <person name="Henrissat B."/>
            <person name="Hietala A."/>
            <person name="Himmelstrand K."/>
            <person name="Hoffmeister D."/>
            <person name="Hogberg N."/>
            <person name="James T.Y."/>
            <person name="Karlsson M."/>
            <person name="Kohler A."/>
            <person name="Kues U."/>
            <person name="Lee Y.H."/>
            <person name="Lin Y.C."/>
            <person name="Lind M."/>
            <person name="Lindquist E."/>
            <person name="Lombard V."/>
            <person name="Lucas S."/>
            <person name="Lunden K."/>
            <person name="Morin E."/>
            <person name="Murat C."/>
            <person name="Park J."/>
            <person name="Raffaello T."/>
            <person name="Rouze P."/>
            <person name="Salamov A."/>
            <person name="Schmutz J."/>
            <person name="Solheim H."/>
            <person name="Stahlberg J."/>
            <person name="Velez H."/>
            <person name="de Vries R.P."/>
            <person name="Wiebenga A."/>
            <person name="Woodward S."/>
            <person name="Yakovlev I."/>
            <person name="Garbelotto M."/>
            <person name="Martin F."/>
            <person name="Grigoriev I.V."/>
            <person name="Stenlid J."/>
        </authorList>
    </citation>
    <scope>NUCLEOTIDE SEQUENCE [LARGE SCALE GENOMIC DNA]</scope>
    <source>
        <strain evidence="1 2">TC 32-1</strain>
    </source>
</reference>
<dbReference type="KEGG" id="hir:HETIRDRAFT_46477"/>
<organism evidence="1 2">
    <name type="scientific">Heterobasidion irregulare (strain TC 32-1)</name>
    <dbReference type="NCBI Taxonomy" id="747525"/>
    <lineage>
        <taxon>Eukaryota</taxon>
        <taxon>Fungi</taxon>
        <taxon>Dikarya</taxon>
        <taxon>Basidiomycota</taxon>
        <taxon>Agaricomycotina</taxon>
        <taxon>Agaricomycetes</taxon>
        <taxon>Russulales</taxon>
        <taxon>Bondarzewiaceae</taxon>
        <taxon>Heterobasidion</taxon>
        <taxon>Heterobasidion annosum species complex</taxon>
    </lineage>
</organism>
<evidence type="ECO:0000313" key="2">
    <source>
        <dbReference type="Proteomes" id="UP000030671"/>
    </source>
</evidence>
<dbReference type="RefSeq" id="XP_009545824.1">
    <property type="nucleotide sequence ID" value="XM_009547529.1"/>
</dbReference>
<feature type="non-terminal residue" evidence="1">
    <location>
        <position position="1"/>
    </location>
</feature>
<dbReference type="EMBL" id="KI925458">
    <property type="protein sequence ID" value="ETW82087.1"/>
    <property type="molecule type" value="Genomic_DNA"/>
</dbReference>
<dbReference type="OrthoDB" id="128646at2759"/>
<dbReference type="InParanoid" id="W4K8C7"/>